<comment type="caution">
    <text evidence="2">The sequence shown here is derived from an EMBL/GenBank/DDBJ whole genome shotgun (WGS) entry which is preliminary data.</text>
</comment>
<evidence type="ECO:0000256" key="1">
    <source>
        <dbReference type="SAM" id="SignalP"/>
    </source>
</evidence>
<feature type="signal peptide" evidence="1">
    <location>
        <begin position="1"/>
        <end position="20"/>
    </location>
</feature>
<gene>
    <name evidence="2" type="ORF">B273_0783</name>
</gene>
<dbReference type="EMBL" id="AMWX01000012">
    <property type="protein sequence ID" value="EKO35925.1"/>
    <property type="molecule type" value="Genomic_DNA"/>
</dbReference>
<accession>K6GFW6</accession>
<evidence type="ECO:0000313" key="3">
    <source>
        <dbReference type="Proteomes" id="UP000010310"/>
    </source>
</evidence>
<dbReference type="Pfam" id="PF09912">
    <property type="entry name" value="DUF2141"/>
    <property type="match status" value="1"/>
</dbReference>
<dbReference type="Proteomes" id="UP000010310">
    <property type="component" value="Unassembled WGS sequence"/>
</dbReference>
<organism evidence="2 3">
    <name type="scientific">SAR86 cluster bacterium SAR86E</name>
    <dbReference type="NCBI Taxonomy" id="1208365"/>
    <lineage>
        <taxon>Bacteria</taxon>
        <taxon>Pseudomonadati</taxon>
        <taxon>Pseudomonadota</taxon>
        <taxon>Gammaproteobacteria</taxon>
        <taxon>SAR86 cluster</taxon>
    </lineage>
</organism>
<dbReference type="InterPro" id="IPR018673">
    <property type="entry name" value="DUF2141"/>
</dbReference>
<name>K6GFW6_9GAMM</name>
<dbReference type="AlphaFoldDB" id="K6GFW6"/>
<protein>
    <submittedName>
        <fullName evidence="2">PF09912 family protein</fullName>
    </submittedName>
</protein>
<proteinExistence type="predicted"/>
<keyword evidence="1" id="KW-0732">Signal</keyword>
<evidence type="ECO:0000313" key="2">
    <source>
        <dbReference type="EMBL" id="EKO35925.1"/>
    </source>
</evidence>
<keyword evidence="3" id="KW-1185">Reference proteome</keyword>
<sequence length="145" mass="16229">MKYHAKFFLLLSLFSFNISADELTINLSGQTKEGVLSLAIYDNPDAYNYSVKGEKRSEEGVFSGIETFIELKESHEFVIDLPEGIYAIALFVDANKNLKIDKNFLGIPKEQFGFSNNAMGKLSAPSFEQAKFQVEGSTTQNIKLK</sequence>
<dbReference type="STRING" id="1208365.B273_0783"/>
<reference evidence="2 3" key="1">
    <citation type="submission" date="2012-09" db="EMBL/GenBank/DDBJ databases">
        <authorList>
            <person name="Dupont C.L."/>
            <person name="Rusch D.B."/>
            <person name="Lombardo M.-J."/>
            <person name="Novotny M."/>
            <person name="Yee-Greenbaum J."/>
            <person name="Laskin R."/>
        </authorList>
    </citation>
    <scope>NUCLEOTIDE SEQUENCE [LARGE SCALE GENOMIC DNA]</scope>
    <source>
        <strain evidence="2">SAR86E</strain>
    </source>
</reference>
<feature type="chain" id="PRO_5003891270" evidence="1">
    <location>
        <begin position="21"/>
        <end position="145"/>
    </location>
</feature>